<keyword evidence="9 13" id="KW-0067">ATP-binding</keyword>
<proteinExistence type="inferred from homology"/>
<evidence type="ECO:0000256" key="14">
    <source>
        <dbReference type="RuleBase" id="RU000304"/>
    </source>
</evidence>
<name>A0AAP0ICX3_9MAGN</name>
<evidence type="ECO:0000256" key="13">
    <source>
        <dbReference type="PROSITE-ProRule" id="PRU10141"/>
    </source>
</evidence>
<keyword evidence="6" id="KW-0808">Transferase</keyword>
<feature type="region of interest" description="Disordered" evidence="15">
    <location>
        <begin position="1"/>
        <end position="84"/>
    </location>
</feature>
<evidence type="ECO:0000256" key="7">
    <source>
        <dbReference type="ARBA" id="ARBA00022741"/>
    </source>
</evidence>
<keyword evidence="3" id="KW-0963">Cytoplasm</keyword>
<dbReference type="PROSITE" id="PS00108">
    <property type="entry name" value="PROTEIN_KINASE_ST"/>
    <property type="match status" value="1"/>
</dbReference>
<comment type="caution">
    <text evidence="17">The sequence shown here is derived from an EMBL/GenBank/DDBJ whole genome shotgun (WGS) entry which is preliminary data.</text>
</comment>
<evidence type="ECO:0000256" key="8">
    <source>
        <dbReference type="ARBA" id="ARBA00022777"/>
    </source>
</evidence>
<evidence type="ECO:0000256" key="9">
    <source>
        <dbReference type="ARBA" id="ARBA00022840"/>
    </source>
</evidence>
<evidence type="ECO:0000256" key="6">
    <source>
        <dbReference type="ARBA" id="ARBA00022679"/>
    </source>
</evidence>
<dbReference type="Gene3D" id="3.30.200.20">
    <property type="entry name" value="Phosphorylase Kinase, domain 1"/>
    <property type="match status" value="1"/>
</dbReference>
<feature type="compositionally biased region" description="Basic and acidic residues" evidence="15">
    <location>
        <begin position="9"/>
        <end position="26"/>
    </location>
</feature>
<dbReference type="FunFam" id="1.10.510.10:FF:000335">
    <property type="entry name" value="receptor-like cytosolic serine/threonine-protein kinase RBK2"/>
    <property type="match status" value="1"/>
</dbReference>
<feature type="domain" description="Protein kinase" evidence="16">
    <location>
        <begin position="161"/>
        <end position="428"/>
    </location>
</feature>
<comment type="subunit">
    <text evidence="12">Interacts with ARAC5 and ARAC10.</text>
</comment>
<dbReference type="SUPFAM" id="SSF56112">
    <property type="entry name" value="Protein kinase-like (PK-like)"/>
    <property type="match status" value="1"/>
</dbReference>
<evidence type="ECO:0000313" key="18">
    <source>
        <dbReference type="Proteomes" id="UP001419268"/>
    </source>
</evidence>
<evidence type="ECO:0000256" key="10">
    <source>
        <dbReference type="ARBA" id="ARBA00047899"/>
    </source>
</evidence>
<sequence length="477" mass="52582">MSISIEGSVDERTRCSEGDSNEDRSCSPRCVLEVPIATDSDNSSSSSSSSSGGSGSGPGGGGGGGGSLTMRSDGSEEGVVSEQQHVSQWKSLFEAIKRKSFRRVSTFPLSSSSSEITKRSLNRRLARLRKGEQDCRIEPFVPKPSWRNFDHEELANATDNFSSEKLIGKGGHAEVYKGCLSNGQLIAVKRLMKKQNEEERTGDFLSELGIIAHIDHPNAARLLGFGVEGGLHLVLQFSPHGSLASLLHGSGEALDWPIRFRVALGVAEGLNYLHQGCQRRIIHRDIKASNILLTENLEPQISDFGLAKWLPEQWAHHIVFPIEGTFGYLSPEYFMHGIVDEKTDVFAFGVLLLELITGRRAVDSRRQSLVMWAKPLLDANNMKELVDPRLGDSYNIIEMKNSMLTASMCIHHLSANRPHMKRVIQLLMGKDGSTENTGSENESLEAKAVILGACELEDYTSSKYLHDLNRHRQLALE</sequence>
<dbReference type="Pfam" id="PF07714">
    <property type="entry name" value="PK_Tyr_Ser-Thr"/>
    <property type="match status" value="1"/>
</dbReference>
<feature type="binding site" evidence="13">
    <location>
        <position position="189"/>
    </location>
    <ligand>
        <name>ATP</name>
        <dbReference type="ChEBI" id="CHEBI:30616"/>
    </ligand>
</feature>
<keyword evidence="7 13" id="KW-0547">Nucleotide-binding</keyword>
<dbReference type="PROSITE" id="PS00107">
    <property type="entry name" value="PROTEIN_KINASE_ATP"/>
    <property type="match status" value="1"/>
</dbReference>
<comment type="subcellular location">
    <subcellularLocation>
        <location evidence="1">Cytoplasm</location>
    </subcellularLocation>
</comment>
<dbReference type="EC" id="2.7.11.1" evidence="2"/>
<dbReference type="SMART" id="SM00220">
    <property type="entry name" value="S_TKc"/>
    <property type="match status" value="1"/>
</dbReference>
<comment type="similarity">
    <text evidence="14">Belongs to the protein kinase superfamily.</text>
</comment>
<dbReference type="GO" id="GO:0004674">
    <property type="term" value="F:protein serine/threonine kinase activity"/>
    <property type="evidence" value="ECO:0007669"/>
    <property type="project" value="UniProtKB-KW"/>
</dbReference>
<keyword evidence="18" id="KW-1185">Reference proteome</keyword>
<reference evidence="17 18" key="1">
    <citation type="submission" date="2024-01" db="EMBL/GenBank/DDBJ databases">
        <title>Genome assemblies of Stephania.</title>
        <authorList>
            <person name="Yang L."/>
        </authorList>
    </citation>
    <scope>NUCLEOTIDE SEQUENCE [LARGE SCALE GENOMIC DNA]</scope>
    <source>
        <strain evidence="17">JXDWG</strain>
        <tissue evidence="17">Leaf</tissue>
    </source>
</reference>
<protein>
    <recommendedName>
        <fullName evidence="2">non-specific serine/threonine protein kinase</fullName>
        <ecNumber evidence="2">2.7.11.1</ecNumber>
    </recommendedName>
</protein>
<dbReference type="GO" id="GO:0051020">
    <property type="term" value="F:GTPase binding"/>
    <property type="evidence" value="ECO:0007669"/>
    <property type="project" value="UniProtKB-ARBA"/>
</dbReference>
<evidence type="ECO:0000256" key="3">
    <source>
        <dbReference type="ARBA" id="ARBA00022490"/>
    </source>
</evidence>
<organism evidence="17 18">
    <name type="scientific">Stephania cephalantha</name>
    <dbReference type="NCBI Taxonomy" id="152367"/>
    <lineage>
        <taxon>Eukaryota</taxon>
        <taxon>Viridiplantae</taxon>
        <taxon>Streptophyta</taxon>
        <taxon>Embryophyta</taxon>
        <taxon>Tracheophyta</taxon>
        <taxon>Spermatophyta</taxon>
        <taxon>Magnoliopsida</taxon>
        <taxon>Ranunculales</taxon>
        <taxon>Menispermaceae</taxon>
        <taxon>Menispermoideae</taxon>
        <taxon>Cissampelideae</taxon>
        <taxon>Stephania</taxon>
    </lineage>
</organism>
<evidence type="ECO:0000256" key="2">
    <source>
        <dbReference type="ARBA" id="ARBA00012513"/>
    </source>
</evidence>
<dbReference type="EMBL" id="JBBNAG010000008">
    <property type="protein sequence ID" value="KAK9112917.1"/>
    <property type="molecule type" value="Genomic_DNA"/>
</dbReference>
<comment type="catalytic activity">
    <reaction evidence="11">
        <text>L-seryl-[protein] + ATP = O-phospho-L-seryl-[protein] + ADP + H(+)</text>
        <dbReference type="Rhea" id="RHEA:17989"/>
        <dbReference type="Rhea" id="RHEA-COMP:9863"/>
        <dbReference type="Rhea" id="RHEA-COMP:11604"/>
        <dbReference type="ChEBI" id="CHEBI:15378"/>
        <dbReference type="ChEBI" id="CHEBI:29999"/>
        <dbReference type="ChEBI" id="CHEBI:30616"/>
        <dbReference type="ChEBI" id="CHEBI:83421"/>
        <dbReference type="ChEBI" id="CHEBI:456216"/>
        <dbReference type="EC" id="2.7.11.1"/>
    </reaction>
</comment>
<dbReference type="InterPro" id="IPR000719">
    <property type="entry name" value="Prot_kinase_dom"/>
</dbReference>
<keyword evidence="8" id="KW-0418">Kinase</keyword>
<accession>A0AAP0ICX3</accession>
<evidence type="ECO:0000256" key="15">
    <source>
        <dbReference type="SAM" id="MobiDB-lite"/>
    </source>
</evidence>
<dbReference type="GO" id="GO:0005524">
    <property type="term" value="F:ATP binding"/>
    <property type="evidence" value="ECO:0007669"/>
    <property type="project" value="UniProtKB-UniRule"/>
</dbReference>
<gene>
    <name evidence="17" type="ORF">Scep_020436</name>
</gene>
<dbReference type="InterPro" id="IPR017441">
    <property type="entry name" value="Protein_kinase_ATP_BS"/>
</dbReference>
<dbReference type="InterPro" id="IPR001245">
    <property type="entry name" value="Ser-Thr/Tyr_kinase_cat_dom"/>
</dbReference>
<dbReference type="Gene3D" id="1.10.510.10">
    <property type="entry name" value="Transferase(Phosphotransferase) domain 1"/>
    <property type="match status" value="1"/>
</dbReference>
<dbReference type="PANTHER" id="PTHR47987:SF7">
    <property type="entry name" value="PROTEIN KINASE SUPERFAMILY PROTEIN"/>
    <property type="match status" value="1"/>
</dbReference>
<evidence type="ECO:0000256" key="11">
    <source>
        <dbReference type="ARBA" id="ARBA00048679"/>
    </source>
</evidence>
<evidence type="ECO:0000256" key="12">
    <source>
        <dbReference type="ARBA" id="ARBA00063228"/>
    </source>
</evidence>
<dbReference type="FunFam" id="3.30.200.20:FF:000389">
    <property type="entry name" value="Receptor-like cytosolic serine/threonine-protein kinase RBK1"/>
    <property type="match status" value="1"/>
</dbReference>
<feature type="compositionally biased region" description="Gly residues" evidence="15">
    <location>
        <begin position="52"/>
        <end position="67"/>
    </location>
</feature>
<dbReference type="PANTHER" id="PTHR47987">
    <property type="entry name" value="OS08G0249100 PROTEIN"/>
    <property type="match status" value="1"/>
</dbReference>
<dbReference type="Proteomes" id="UP001419268">
    <property type="component" value="Unassembled WGS sequence"/>
</dbReference>
<evidence type="ECO:0000313" key="17">
    <source>
        <dbReference type="EMBL" id="KAK9112917.1"/>
    </source>
</evidence>
<keyword evidence="5" id="KW-0597">Phosphoprotein</keyword>
<evidence type="ECO:0000256" key="1">
    <source>
        <dbReference type="ARBA" id="ARBA00004496"/>
    </source>
</evidence>
<evidence type="ECO:0000259" key="16">
    <source>
        <dbReference type="PROSITE" id="PS50011"/>
    </source>
</evidence>
<dbReference type="InterPro" id="IPR046958">
    <property type="entry name" value="RBK1/2/STUNTED"/>
</dbReference>
<dbReference type="AlphaFoldDB" id="A0AAP0ICX3"/>
<dbReference type="InterPro" id="IPR008271">
    <property type="entry name" value="Ser/Thr_kinase_AS"/>
</dbReference>
<keyword evidence="4 14" id="KW-0723">Serine/threonine-protein kinase</keyword>
<dbReference type="PROSITE" id="PS50011">
    <property type="entry name" value="PROTEIN_KINASE_DOM"/>
    <property type="match status" value="1"/>
</dbReference>
<dbReference type="GO" id="GO:0005737">
    <property type="term" value="C:cytoplasm"/>
    <property type="evidence" value="ECO:0007669"/>
    <property type="project" value="UniProtKB-SubCell"/>
</dbReference>
<dbReference type="InterPro" id="IPR011009">
    <property type="entry name" value="Kinase-like_dom_sf"/>
</dbReference>
<comment type="catalytic activity">
    <reaction evidence="10">
        <text>L-threonyl-[protein] + ATP = O-phospho-L-threonyl-[protein] + ADP + H(+)</text>
        <dbReference type="Rhea" id="RHEA:46608"/>
        <dbReference type="Rhea" id="RHEA-COMP:11060"/>
        <dbReference type="Rhea" id="RHEA-COMP:11605"/>
        <dbReference type="ChEBI" id="CHEBI:15378"/>
        <dbReference type="ChEBI" id="CHEBI:30013"/>
        <dbReference type="ChEBI" id="CHEBI:30616"/>
        <dbReference type="ChEBI" id="CHEBI:61977"/>
        <dbReference type="ChEBI" id="CHEBI:456216"/>
        <dbReference type="EC" id="2.7.11.1"/>
    </reaction>
</comment>
<evidence type="ECO:0000256" key="4">
    <source>
        <dbReference type="ARBA" id="ARBA00022527"/>
    </source>
</evidence>
<evidence type="ECO:0000256" key="5">
    <source>
        <dbReference type="ARBA" id="ARBA00022553"/>
    </source>
</evidence>